<dbReference type="InterPro" id="IPR000847">
    <property type="entry name" value="LysR_HTH_N"/>
</dbReference>
<gene>
    <name evidence="6" type="ORF">OIN59_21375</name>
</gene>
<dbReference type="Gene3D" id="1.10.10.10">
    <property type="entry name" value="Winged helix-like DNA-binding domain superfamily/Winged helix DNA-binding domain"/>
    <property type="match status" value="1"/>
</dbReference>
<comment type="caution">
    <text evidence="6">The sequence shown here is derived from an EMBL/GenBank/DDBJ whole genome shotgun (WGS) entry which is preliminary data.</text>
</comment>
<dbReference type="PROSITE" id="PS50931">
    <property type="entry name" value="HTH_LYSR"/>
    <property type="match status" value="1"/>
</dbReference>
<organism evidence="6 7">
    <name type="scientific">Acidovorax benzenivorans</name>
    <dbReference type="NCBI Taxonomy" id="2987520"/>
    <lineage>
        <taxon>Bacteria</taxon>
        <taxon>Pseudomonadati</taxon>
        <taxon>Pseudomonadota</taxon>
        <taxon>Betaproteobacteria</taxon>
        <taxon>Burkholderiales</taxon>
        <taxon>Comamonadaceae</taxon>
        <taxon>Acidovorax</taxon>
    </lineage>
</organism>
<keyword evidence="3" id="KW-0238">DNA-binding</keyword>
<dbReference type="InterPro" id="IPR036390">
    <property type="entry name" value="WH_DNA-bd_sf"/>
</dbReference>
<dbReference type="PANTHER" id="PTHR30118:SF15">
    <property type="entry name" value="TRANSCRIPTIONAL REGULATORY PROTEIN"/>
    <property type="match status" value="1"/>
</dbReference>
<evidence type="ECO:0000256" key="4">
    <source>
        <dbReference type="ARBA" id="ARBA00023163"/>
    </source>
</evidence>
<dbReference type="SUPFAM" id="SSF53850">
    <property type="entry name" value="Periplasmic binding protein-like II"/>
    <property type="match status" value="1"/>
</dbReference>
<keyword evidence="2" id="KW-0805">Transcription regulation</keyword>
<evidence type="ECO:0000256" key="2">
    <source>
        <dbReference type="ARBA" id="ARBA00023015"/>
    </source>
</evidence>
<evidence type="ECO:0000259" key="5">
    <source>
        <dbReference type="PROSITE" id="PS50931"/>
    </source>
</evidence>
<evidence type="ECO:0000256" key="3">
    <source>
        <dbReference type="ARBA" id="ARBA00023125"/>
    </source>
</evidence>
<dbReference type="PANTHER" id="PTHR30118">
    <property type="entry name" value="HTH-TYPE TRANSCRIPTIONAL REGULATOR LEUO-RELATED"/>
    <property type="match status" value="1"/>
</dbReference>
<keyword evidence="7" id="KW-1185">Reference proteome</keyword>
<proteinExistence type="inferred from homology"/>
<accession>A0ABT5S214</accession>
<reference evidence="6" key="1">
    <citation type="submission" date="2022-10" db="EMBL/GenBank/DDBJ databases">
        <title>Description of microaerobic benzene degrading bacteria.</title>
        <authorList>
            <person name="Bedics A."/>
            <person name="Tancsics A."/>
            <person name="Banerjee S."/>
        </authorList>
    </citation>
    <scope>NUCLEOTIDE SEQUENCE</scope>
    <source>
        <strain evidence="6">D2M1</strain>
    </source>
</reference>
<dbReference type="Pfam" id="PF00126">
    <property type="entry name" value="HTH_1"/>
    <property type="match status" value="1"/>
</dbReference>
<feature type="domain" description="HTH lysR-type" evidence="5">
    <location>
        <begin position="1"/>
        <end position="58"/>
    </location>
</feature>
<dbReference type="CDD" id="cd08460">
    <property type="entry name" value="PBP2_DntR_like_1"/>
    <property type="match status" value="1"/>
</dbReference>
<sequence>MNLNLLPALDALLSEGSVGGAARRMHVSTPAMSHTLARIREVTGDEILVRAGRQLVPTPRAQEMRERVRKLVEEAASLLTPGDGGLSHVARTFVIRAPDGVAIVFGAALADALHKEMPRARLQFIPDSEGDLSDLREAHVDLDIGALGEQASDIQSVPLFSQKVVGVVREQHPMLSVPITAKRFAAECHVAVRQRGRMSNPIDSALAEMGYRRFVLLTVPSPYAALMAAARSNLVATAPARFASSVQGPLQLRTFQLPLKFEVEQVVLAWHARFNSDPAHRWLRECIRRLLSGASWPQASA</sequence>
<comment type="similarity">
    <text evidence="1">Belongs to the LysR transcriptional regulatory family.</text>
</comment>
<dbReference type="SUPFAM" id="SSF46785">
    <property type="entry name" value="Winged helix' DNA-binding domain"/>
    <property type="match status" value="1"/>
</dbReference>
<protein>
    <submittedName>
        <fullName evidence="6">LysR family transcriptional regulator</fullName>
    </submittedName>
</protein>
<dbReference type="EMBL" id="JAPCKI010000017">
    <property type="protein sequence ID" value="MDD2179998.1"/>
    <property type="molecule type" value="Genomic_DNA"/>
</dbReference>
<evidence type="ECO:0000256" key="1">
    <source>
        <dbReference type="ARBA" id="ARBA00009437"/>
    </source>
</evidence>
<dbReference type="InterPro" id="IPR005119">
    <property type="entry name" value="LysR_subst-bd"/>
</dbReference>
<evidence type="ECO:0000313" key="6">
    <source>
        <dbReference type="EMBL" id="MDD2179998.1"/>
    </source>
</evidence>
<keyword evidence="4" id="KW-0804">Transcription</keyword>
<evidence type="ECO:0000313" key="7">
    <source>
        <dbReference type="Proteomes" id="UP001148932"/>
    </source>
</evidence>
<name>A0ABT5S214_9BURK</name>
<dbReference type="InterPro" id="IPR036388">
    <property type="entry name" value="WH-like_DNA-bd_sf"/>
</dbReference>
<dbReference type="Proteomes" id="UP001148932">
    <property type="component" value="Unassembled WGS sequence"/>
</dbReference>
<dbReference type="Gene3D" id="3.40.190.10">
    <property type="entry name" value="Periplasmic binding protein-like II"/>
    <property type="match status" value="2"/>
</dbReference>
<dbReference type="InterPro" id="IPR050389">
    <property type="entry name" value="LysR-type_TF"/>
</dbReference>
<dbReference type="Pfam" id="PF03466">
    <property type="entry name" value="LysR_substrate"/>
    <property type="match status" value="1"/>
</dbReference>